<comment type="caution">
    <text evidence="2">The sequence shown here is derived from an EMBL/GenBank/DDBJ whole genome shotgun (WGS) entry which is preliminary data.</text>
</comment>
<accession>A0ABU3AD02</accession>
<evidence type="ECO:0000313" key="2">
    <source>
        <dbReference type="EMBL" id="MDT0608067.1"/>
    </source>
</evidence>
<name>A0ABU3AD02_9FLAO</name>
<keyword evidence="1" id="KW-0812">Transmembrane</keyword>
<feature type="transmembrane region" description="Helical" evidence="1">
    <location>
        <begin position="20"/>
        <end position="43"/>
    </location>
</feature>
<keyword evidence="1" id="KW-0472">Membrane</keyword>
<dbReference type="Proteomes" id="UP001255246">
    <property type="component" value="Unassembled WGS sequence"/>
</dbReference>
<evidence type="ECO:0000313" key="3">
    <source>
        <dbReference type="Proteomes" id="UP001255246"/>
    </source>
</evidence>
<organism evidence="2 3">
    <name type="scientific">Croceitalea rosinachiae</name>
    <dbReference type="NCBI Taxonomy" id="3075596"/>
    <lineage>
        <taxon>Bacteria</taxon>
        <taxon>Pseudomonadati</taxon>
        <taxon>Bacteroidota</taxon>
        <taxon>Flavobacteriia</taxon>
        <taxon>Flavobacteriales</taxon>
        <taxon>Flavobacteriaceae</taxon>
        <taxon>Croceitalea</taxon>
    </lineage>
</organism>
<sequence>MILHKEDCKKDKKANPFIGILLFLISILLLAITGPIGFILAVLKLLFSKGLKGLGTYALQLAISIDQLGNVLMQHLFNSLWIIKGGYLFGNRDETISSALGKNKQLGTLTGFGKAIDKLLDLIDPGHSLDSIDYYIQPTKENG</sequence>
<reference evidence="2 3" key="1">
    <citation type="submission" date="2023-09" db="EMBL/GenBank/DDBJ databases">
        <authorList>
            <person name="Rey-Velasco X."/>
        </authorList>
    </citation>
    <scope>NUCLEOTIDE SEQUENCE [LARGE SCALE GENOMIC DNA]</scope>
    <source>
        <strain evidence="2 3">F388</strain>
    </source>
</reference>
<keyword evidence="1" id="KW-1133">Transmembrane helix</keyword>
<protein>
    <submittedName>
        <fullName evidence="2">Uncharacterized protein</fullName>
    </submittedName>
</protein>
<evidence type="ECO:0000256" key="1">
    <source>
        <dbReference type="SAM" id="Phobius"/>
    </source>
</evidence>
<dbReference type="RefSeq" id="WP_311352447.1">
    <property type="nucleotide sequence ID" value="NZ_JAVRHR010000003.1"/>
</dbReference>
<gene>
    <name evidence="2" type="ORF">RM706_13550</name>
</gene>
<dbReference type="EMBL" id="JAVRHR010000003">
    <property type="protein sequence ID" value="MDT0608067.1"/>
    <property type="molecule type" value="Genomic_DNA"/>
</dbReference>
<keyword evidence="3" id="KW-1185">Reference proteome</keyword>
<proteinExistence type="predicted"/>